<accession>A0AAV4FQ83</accession>
<keyword evidence="2" id="KW-1185">Reference proteome</keyword>
<gene>
    <name evidence="1" type="ORF">ElyMa_000452800</name>
</gene>
<dbReference type="InterPro" id="IPR036691">
    <property type="entry name" value="Endo/exonu/phosph_ase_sf"/>
</dbReference>
<dbReference type="AlphaFoldDB" id="A0AAV4FQ83"/>
<organism evidence="1 2">
    <name type="scientific">Elysia marginata</name>
    <dbReference type="NCBI Taxonomy" id="1093978"/>
    <lineage>
        <taxon>Eukaryota</taxon>
        <taxon>Metazoa</taxon>
        <taxon>Spiralia</taxon>
        <taxon>Lophotrochozoa</taxon>
        <taxon>Mollusca</taxon>
        <taxon>Gastropoda</taxon>
        <taxon>Heterobranchia</taxon>
        <taxon>Euthyneura</taxon>
        <taxon>Panpulmonata</taxon>
        <taxon>Sacoglossa</taxon>
        <taxon>Placobranchoidea</taxon>
        <taxon>Plakobranchidae</taxon>
        <taxon>Elysia</taxon>
    </lineage>
</organism>
<reference evidence="1 2" key="1">
    <citation type="journal article" date="2021" name="Elife">
        <title>Chloroplast acquisition without the gene transfer in kleptoplastic sea slugs, Plakobranchus ocellatus.</title>
        <authorList>
            <person name="Maeda T."/>
            <person name="Takahashi S."/>
            <person name="Yoshida T."/>
            <person name="Shimamura S."/>
            <person name="Takaki Y."/>
            <person name="Nagai Y."/>
            <person name="Toyoda A."/>
            <person name="Suzuki Y."/>
            <person name="Arimoto A."/>
            <person name="Ishii H."/>
            <person name="Satoh N."/>
            <person name="Nishiyama T."/>
            <person name="Hasebe M."/>
            <person name="Maruyama T."/>
            <person name="Minagawa J."/>
            <person name="Obokata J."/>
            <person name="Shigenobu S."/>
        </authorList>
    </citation>
    <scope>NUCLEOTIDE SEQUENCE [LARGE SCALE GENOMIC DNA]</scope>
</reference>
<comment type="caution">
    <text evidence="1">The sequence shown here is derived from an EMBL/GenBank/DDBJ whole genome shotgun (WGS) entry which is preliminary data.</text>
</comment>
<evidence type="ECO:0000313" key="2">
    <source>
        <dbReference type="Proteomes" id="UP000762676"/>
    </source>
</evidence>
<sequence>MVVKAVVHSRQNICPIICAYTSPPASSNKDRDRFYSDLDRHLKATPQNGKRHLLGDFNTRAAMISRTRRGGDICDLEVTIVMRKADCWTDHHLVKSVLTMHTIPTHHKKKIIRPPFNVSKLKNISPEKQFAQVLGDRLTSHGHMTGN</sequence>
<dbReference type="EMBL" id="BMAT01000900">
    <property type="protein sequence ID" value="GFR75344.1"/>
    <property type="molecule type" value="Genomic_DNA"/>
</dbReference>
<name>A0AAV4FQ83_9GAST</name>
<protein>
    <recommendedName>
        <fullName evidence="3">Endonuclease/exonuclease/phosphatase domain-containing protein</fullName>
    </recommendedName>
</protein>
<evidence type="ECO:0000313" key="1">
    <source>
        <dbReference type="EMBL" id="GFR75344.1"/>
    </source>
</evidence>
<dbReference type="SUPFAM" id="SSF56219">
    <property type="entry name" value="DNase I-like"/>
    <property type="match status" value="1"/>
</dbReference>
<evidence type="ECO:0008006" key="3">
    <source>
        <dbReference type="Google" id="ProtNLM"/>
    </source>
</evidence>
<dbReference type="Proteomes" id="UP000762676">
    <property type="component" value="Unassembled WGS sequence"/>
</dbReference>
<proteinExistence type="predicted"/>